<proteinExistence type="predicted"/>
<comment type="caution">
    <text evidence="6">The sequence shown here is derived from an EMBL/GenBank/DDBJ whole genome shotgun (WGS) entry which is preliminary data.</text>
</comment>
<dbReference type="GO" id="GO:0031177">
    <property type="term" value="F:phosphopantetheine binding"/>
    <property type="evidence" value="ECO:0007669"/>
    <property type="project" value="InterPro"/>
</dbReference>
<dbReference type="Pfam" id="PF00550">
    <property type="entry name" value="PP-binding"/>
    <property type="match status" value="1"/>
</dbReference>
<name>A0A316A920_9ACTN</name>
<dbReference type="Pfam" id="PF00501">
    <property type="entry name" value="AMP-binding"/>
    <property type="match status" value="1"/>
</dbReference>
<dbReference type="SUPFAM" id="SSF56801">
    <property type="entry name" value="Acetyl-CoA synthetase-like"/>
    <property type="match status" value="1"/>
</dbReference>
<dbReference type="Gene3D" id="1.10.1200.10">
    <property type="entry name" value="ACP-like"/>
    <property type="match status" value="1"/>
</dbReference>
<evidence type="ECO:0000313" key="7">
    <source>
        <dbReference type="Proteomes" id="UP000245469"/>
    </source>
</evidence>
<dbReference type="AlphaFoldDB" id="A0A316A920"/>
<feature type="domain" description="Carrier" evidence="5">
    <location>
        <begin position="559"/>
        <end position="634"/>
    </location>
</feature>
<dbReference type="EMBL" id="QGDQ01000009">
    <property type="protein sequence ID" value="PWJ54022.1"/>
    <property type="molecule type" value="Genomic_DNA"/>
</dbReference>
<dbReference type="InterPro" id="IPR020806">
    <property type="entry name" value="PKS_PP-bd"/>
</dbReference>
<dbReference type="InterPro" id="IPR042099">
    <property type="entry name" value="ANL_N_sf"/>
</dbReference>
<dbReference type="InterPro" id="IPR001031">
    <property type="entry name" value="Thioesterase"/>
</dbReference>
<dbReference type="InterPro" id="IPR025110">
    <property type="entry name" value="AMP-bd_C"/>
</dbReference>
<keyword evidence="7" id="KW-1185">Reference proteome</keyword>
<accession>A0A316A920</accession>
<evidence type="ECO:0000256" key="4">
    <source>
        <dbReference type="SAM" id="MobiDB-lite"/>
    </source>
</evidence>
<dbReference type="InterPro" id="IPR029058">
    <property type="entry name" value="AB_hydrolase_fold"/>
</dbReference>
<evidence type="ECO:0000256" key="2">
    <source>
        <dbReference type="ARBA" id="ARBA00022450"/>
    </source>
</evidence>
<evidence type="ECO:0000256" key="3">
    <source>
        <dbReference type="ARBA" id="ARBA00022553"/>
    </source>
</evidence>
<dbReference type="Pfam" id="PF00975">
    <property type="entry name" value="Thioesterase"/>
    <property type="match status" value="1"/>
</dbReference>
<keyword evidence="3" id="KW-0597">Phosphoprotein</keyword>
<dbReference type="Gene3D" id="3.30.300.30">
    <property type="match status" value="1"/>
</dbReference>
<dbReference type="Gene3D" id="3.40.50.12780">
    <property type="entry name" value="N-terminal domain of ligase-like"/>
    <property type="match status" value="1"/>
</dbReference>
<dbReference type="SMART" id="SM00824">
    <property type="entry name" value="PKS_TE"/>
    <property type="match status" value="1"/>
</dbReference>
<evidence type="ECO:0000259" key="5">
    <source>
        <dbReference type="PROSITE" id="PS50075"/>
    </source>
</evidence>
<dbReference type="PANTHER" id="PTHR44845">
    <property type="entry name" value="CARRIER DOMAIN-CONTAINING PROTEIN"/>
    <property type="match status" value="1"/>
</dbReference>
<dbReference type="InterPro" id="IPR000873">
    <property type="entry name" value="AMP-dep_synth/lig_dom"/>
</dbReference>
<dbReference type="SMART" id="SM00823">
    <property type="entry name" value="PKS_PP"/>
    <property type="match status" value="1"/>
</dbReference>
<dbReference type="InterPro" id="IPR036736">
    <property type="entry name" value="ACP-like_sf"/>
</dbReference>
<gene>
    <name evidence="6" type="ORF">BXY45_109104</name>
</gene>
<dbReference type="Pfam" id="PF13193">
    <property type="entry name" value="AMP-binding_C"/>
    <property type="match status" value="1"/>
</dbReference>
<protein>
    <submittedName>
        <fullName evidence="6">Acyl-CoA synthetase (AMP-forming)/AMP-acid ligase II</fullName>
    </submittedName>
</protein>
<dbReference type="Proteomes" id="UP000245469">
    <property type="component" value="Unassembled WGS sequence"/>
</dbReference>
<reference evidence="6 7" key="1">
    <citation type="submission" date="2018-03" db="EMBL/GenBank/DDBJ databases">
        <title>Genomic Encyclopedia of Archaeal and Bacterial Type Strains, Phase II (KMG-II): from individual species to whole genera.</title>
        <authorList>
            <person name="Goeker M."/>
        </authorList>
    </citation>
    <scope>NUCLEOTIDE SEQUENCE [LARGE SCALE GENOMIC DNA]</scope>
    <source>
        <strain evidence="6 7">DSM 44889</strain>
    </source>
</reference>
<dbReference type="Gene3D" id="3.40.50.1820">
    <property type="entry name" value="alpha/beta hydrolase"/>
    <property type="match status" value="1"/>
</dbReference>
<dbReference type="InterPro" id="IPR020802">
    <property type="entry name" value="TesA-like"/>
</dbReference>
<sequence length="938" mass="96782">MISCTPPLPRGGDDSVVDALLRAARQGRRELAVADVDRSLSWEQLLEAGATAWSALVERIGASVEAVRAENTAELSVAGLPCAPVAALTAGSVDVAVATVAVVLSGRPLVLLDPGVPTARLRAVVELTGAIACVADAAHANTAADLVGADRVVVLDGPSDQGTEREAGQRAGQRAGQHALQRWQAERPRPARRDAASVVVTSGSTGTPKAVVLSHAKVVDGALTGLDLLGAEPGSRLGVLAPPAFAMGQTLLFAGLLGGASLHVMDARERGAEALVAFLREQGVQSTWVTPSLLRGLCGATRSPLPDLRRVVCGGEPLQGADVTRAREQLGRHVTVANCLGSSETWHTAAEVIGPDDDVPAGAVPPGRALPGVVLEVVDDDGVPVAAGTTGVLQVRSAVLASGYLGSSAGSPPAAGTAGGFSTDPDGWAVFRTSDLARIGADGALQLRGRADDAVKVRGYLVEPVEVEQALRGQEGVTDAVVVAVRCTDEGPTQLVAYAAVAPDVRCPSPAALRRRMLERLPEWMVPAEVVLLAELPRTERGKVDRAALPVPRRPPRQPPVGRWEEAVAAAWGRVLGLEAIGRDDRFTSLGGDSLAVQELLTVLRVEQGAALVASDVAEAPTVRELAEVVAAAAAGAGTCSPGVFRPGARRDRPDLPASVVLLTPPERAPSRPLLHCFAGAGASGLSFLGLAEALGPSQPLVAYQPHGLEDGEAPDWSVSRAARRHLAAVRSLQPRGPYVVAGHSMGGLVALEVARLLTMAGEQVVSVTLLDTYAPRGPRAVLRGQLPGGIPVPAIDGGPRVDVGQRWGGRIAAVTALASTLGVRRGALDAPQLEALAVRTSQLHRRRPWSGRTLVFRSHLNPDGPCAWDGLLTGEVVTQTLPATHASVLRPPHVARVAAALAAEAETAVKGAAVVVPVALRDEDDDGGVRTRLTPDA</sequence>
<keyword evidence="6" id="KW-0436">Ligase</keyword>
<keyword evidence="2" id="KW-0596">Phosphopantetheine</keyword>
<organism evidence="6 7">
    <name type="scientific">Quadrisphaera granulorum</name>
    <dbReference type="NCBI Taxonomy" id="317664"/>
    <lineage>
        <taxon>Bacteria</taxon>
        <taxon>Bacillati</taxon>
        <taxon>Actinomycetota</taxon>
        <taxon>Actinomycetes</taxon>
        <taxon>Kineosporiales</taxon>
        <taxon>Kineosporiaceae</taxon>
        <taxon>Quadrisphaera</taxon>
    </lineage>
</organism>
<evidence type="ECO:0000256" key="1">
    <source>
        <dbReference type="ARBA" id="ARBA00001957"/>
    </source>
</evidence>
<feature type="region of interest" description="Disordered" evidence="4">
    <location>
        <begin position="157"/>
        <end position="178"/>
    </location>
</feature>
<dbReference type="InterPro" id="IPR009081">
    <property type="entry name" value="PP-bd_ACP"/>
</dbReference>
<evidence type="ECO:0000313" key="6">
    <source>
        <dbReference type="EMBL" id="PWJ54022.1"/>
    </source>
</evidence>
<dbReference type="GO" id="GO:0016874">
    <property type="term" value="F:ligase activity"/>
    <property type="evidence" value="ECO:0007669"/>
    <property type="project" value="UniProtKB-KW"/>
</dbReference>
<comment type="cofactor">
    <cofactor evidence="1">
        <name>pantetheine 4'-phosphate</name>
        <dbReference type="ChEBI" id="CHEBI:47942"/>
    </cofactor>
</comment>
<dbReference type="RefSeq" id="WP_170131406.1">
    <property type="nucleotide sequence ID" value="NZ_QGDQ01000009.1"/>
</dbReference>
<dbReference type="InterPro" id="IPR045851">
    <property type="entry name" value="AMP-bd_C_sf"/>
</dbReference>
<dbReference type="SUPFAM" id="SSF53474">
    <property type="entry name" value="alpha/beta-Hydrolases"/>
    <property type="match status" value="1"/>
</dbReference>
<dbReference type="PANTHER" id="PTHR44845:SF6">
    <property type="entry name" value="BETA-ALANINE-ACTIVATING ENZYME"/>
    <property type="match status" value="1"/>
</dbReference>
<dbReference type="SUPFAM" id="SSF47336">
    <property type="entry name" value="ACP-like"/>
    <property type="match status" value="1"/>
</dbReference>
<dbReference type="PROSITE" id="PS50075">
    <property type="entry name" value="CARRIER"/>
    <property type="match status" value="1"/>
</dbReference>